<dbReference type="Gene3D" id="2.40.50.180">
    <property type="entry name" value="CheA-289, Domain 4"/>
    <property type="match status" value="1"/>
</dbReference>
<evidence type="ECO:0000259" key="1">
    <source>
        <dbReference type="PROSITE" id="PS50851"/>
    </source>
</evidence>
<dbReference type="RefSeq" id="WP_077277397.1">
    <property type="nucleotide sequence ID" value="NZ_MVBK01000008.1"/>
</dbReference>
<name>A0A1V3NUU6_9GAMM</name>
<comment type="caution">
    <text evidence="2">The sequence shown here is derived from an EMBL/GenBank/DDBJ whole genome shotgun (WGS) entry which is preliminary data.</text>
</comment>
<dbReference type="GO" id="GO:0007165">
    <property type="term" value="P:signal transduction"/>
    <property type="evidence" value="ECO:0007669"/>
    <property type="project" value="InterPro"/>
</dbReference>
<evidence type="ECO:0000313" key="2">
    <source>
        <dbReference type="EMBL" id="OOG28572.1"/>
    </source>
</evidence>
<dbReference type="PROSITE" id="PS50851">
    <property type="entry name" value="CHEW"/>
    <property type="match status" value="1"/>
</dbReference>
<gene>
    <name evidence="2" type="ORF">B1C78_01655</name>
</gene>
<organism evidence="2 3">
    <name type="scientific">Thioalkalivibrio denitrificans</name>
    <dbReference type="NCBI Taxonomy" id="108003"/>
    <lineage>
        <taxon>Bacteria</taxon>
        <taxon>Pseudomonadati</taxon>
        <taxon>Pseudomonadota</taxon>
        <taxon>Gammaproteobacteria</taxon>
        <taxon>Chromatiales</taxon>
        <taxon>Ectothiorhodospiraceae</taxon>
        <taxon>Thioalkalivibrio</taxon>
    </lineage>
</organism>
<dbReference type="Proteomes" id="UP000189462">
    <property type="component" value="Unassembled WGS sequence"/>
</dbReference>
<dbReference type="Pfam" id="PF01584">
    <property type="entry name" value="CheW"/>
    <property type="match status" value="1"/>
</dbReference>
<dbReference type="GO" id="GO:0006935">
    <property type="term" value="P:chemotaxis"/>
    <property type="evidence" value="ECO:0007669"/>
    <property type="project" value="InterPro"/>
</dbReference>
<sequence>MSDPSDTLNCFIVPLAEQHLLLPQPVVAEVITQQSSRQVPGAPPWLTGVVEWRNEQVPVVSMETLLGAPPEPTGNRLQRVLVMHGLEQLPGLSYYAIQVRGIPHPLKVADHDLEPLESEEGDAVEFGHRVRASGVSCVIPRLERIEHRLQENLQRL</sequence>
<accession>A0A1V3NUU6</accession>
<keyword evidence="3" id="KW-1185">Reference proteome</keyword>
<proteinExistence type="predicted"/>
<protein>
    <submittedName>
        <fullName evidence="2">Chemotaxis protein CheW</fullName>
    </submittedName>
</protein>
<dbReference type="SUPFAM" id="SSF50341">
    <property type="entry name" value="CheW-like"/>
    <property type="match status" value="1"/>
</dbReference>
<dbReference type="OrthoDB" id="5765252at2"/>
<feature type="domain" description="CheW-like" evidence="1">
    <location>
        <begin position="7"/>
        <end position="151"/>
    </location>
</feature>
<reference evidence="2 3" key="1">
    <citation type="submission" date="2017-02" db="EMBL/GenBank/DDBJ databases">
        <title>Genomic diversity within the haloalkaliphilic genus Thioalkalivibrio.</title>
        <authorList>
            <person name="Ahn A.-C."/>
            <person name="Meier-Kolthoff J."/>
            <person name="Overmars L."/>
            <person name="Richter M."/>
            <person name="Woyke T."/>
            <person name="Sorokin D.Y."/>
            <person name="Muyzer G."/>
        </authorList>
    </citation>
    <scope>NUCLEOTIDE SEQUENCE [LARGE SCALE GENOMIC DNA]</scope>
    <source>
        <strain evidence="2 3">ALJD</strain>
    </source>
</reference>
<dbReference type="AlphaFoldDB" id="A0A1V3NUU6"/>
<dbReference type="InterPro" id="IPR036061">
    <property type="entry name" value="CheW-like_dom_sf"/>
</dbReference>
<dbReference type="InterPro" id="IPR002545">
    <property type="entry name" value="CheW-lke_dom"/>
</dbReference>
<dbReference type="STRING" id="108003.B1C78_01655"/>
<dbReference type="EMBL" id="MVBK01000008">
    <property type="protein sequence ID" value="OOG28572.1"/>
    <property type="molecule type" value="Genomic_DNA"/>
</dbReference>
<evidence type="ECO:0000313" key="3">
    <source>
        <dbReference type="Proteomes" id="UP000189462"/>
    </source>
</evidence>